<dbReference type="InterPro" id="IPR002792">
    <property type="entry name" value="TRAM_dom"/>
</dbReference>
<dbReference type="SUPFAM" id="SSF53335">
    <property type="entry name" value="S-adenosyl-L-methionine-dependent methyltransferases"/>
    <property type="match status" value="1"/>
</dbReference>
<evidence type="ECO:0000256" key="6">
    <source>
        <dbReference type="PROSITE-ProRule" id="PRU01024"/>
    </source>
</evidence>
<evidence type="ECO:0000256" key="4">
    <source>
        <dbReference type="ARBA" id="ARBA00022691"/>
    </source>
</evidence>
<name>D5BP56_PUNMI</name>
<gene>
    <name evidence="8" type="ordered locus">SAR116_2247</name>
</gene>
<evidence type="ECO:0000256" key="2">
    <source>
        <dbReference type="ARBA" id="ARBA00022603"/>
    </source>
</evidence>
<dbReference type="OrthoDB" id="9804590at2"/>
<dbReference type="InterPro" id="IPR012340">
    <property type="entry name" value="NA-bd_OB-fold"/>
</dbReference>
<dbReference type="InterPro" id="IPR010280">
    <property type="entry name" value="U5_MeTrfase_fam"/>
</dbReference>
<keyword evidence="1" id="KW-0479">Metal-binding</keyword>
<reference evidence="8 9" key="1">
    <citation type="journal article" date="2010" name="J. Bacteriol.">
        <title>Complete genome sequence of "Candidatus Puniceispirillum marinum" IMCC1322, a representative of the SAR116 clade in the Alphaproteobacteria.</title>
        <authorList>
            <person name="Oh H.M."/>
            <person name="Kwon K.K."/>
            <person name="Kang I."/>
            <person name="Kang S.G."/>
            <person name="Lee J.H."/>
            <person name="Kim S.J."/>
            <person name="Cho J.C."/>
        </authorList>
    </citation>
    <scope>NUCLEOTIDE SEQUENCE [LARGE SCALE GENOMIC DNA]</scope>
    <source>
        <strain evidence="8 9">IMCC1322</strain>
    </source>
</reference>
<feature type="binding site" evidence="6">
    <location>
        <position position="331"/>
    </location>
    <ligand>
        <name>S-adenosyl-L-methionine</name>
        <dbReference type="ChEBI" id="CHEBI:59789"/>
    </ligand>
</feature>
<dbReference type="RefSeq" id="WP_013047117.1">
    <property type="nucleotide sequence ID" value="NC_014010.1"/>
</dbReference>
<dbReference type="EC" id="2.1.1.-" evidence="8"/>
<dbReference type="PROSITE" id="PS50926">
    <property type="entry name" value="TRAM"/>
    <property type="match status" value="1"/>
</dbReference>
<keyword evidence="4 6" id="KW-0949">S-adenosyl-L-methionine</keyword>
<dbReference type="AlphaFoldDB" id="D5BP56"/>
<evidence type="ECO:0000256" key="3">
    <source>
        <dbReference type="ARBA" id="ARBA00022679"/>
    </source>
</evidence>
<feature type="binding site" evidence="6">
    <location>
        <position position="283"/>
    </location>
    <ligand>
        <name>S-adenosyl-L-methionine</name>
        <dbReference type="ChEBI" id="CHEBI:59789"/>
    </ligand>
</feature>
<evidence type="ECO:0000256" key="1">
    <source>
        <dbReference type="ARBA" id="ARBA00022485"/>
    </source>
</evidence>
<evidence type="ECO:0000313" key="9">
    <source>
        <dbReference type="Proteomes" id="UP000007460"/>
    </source>
</evidence>
<dbReference type="PANTHER" id="PTHR11061">
    <property type="entry name" value="RNA M5U METHYLTRANSFERASE"/>
    <property type="match status" value="1"/>
</dbReference>
<keyword evidence="1" id="KW-0408">Iron</keyword>
<accession>D5BP56</accession>
<keyword evidence="3 6" id="KW-0808">Transferase</keyword>
<dbReference type="KEGG" id="apb:SAR116_2247"/>
<dbReference type="HOGENOM" id="CLU_014689_8_0_5"/>
<proteinExistence type="inferred from homology"/>
<feature type="binding site" evidence="6">
    <location>
        <position position="379"/>
    </location>
    <ligand>
        <name>S-adenosyl-L-methionine</name>
        <dbReference type="ChEBI" id="CHEBI:59789"/>
    </ligand>
</feature>
<organism evidence="8 9">
    <name type="scientific">Puniceispirillum marinum (strain IMCC1322)</name>
    <dbReference type="NCBI Taxonomy" id="488538"/>
    <lineage>
        <taxon>Bacteria</taxon>
        <taxon>Pseudomonadati</taxon>
        <taxon>Pseudomonadota</taxon>
        <taxon>Alphaproteobacteria</taxon>
        <taxon>Candidatus Puniceispirillales</taxon>
        <taxon>Candidatus Puniceispirillaceae</taxon>
        <taxon>Candidatus Puniceispirillum</taxon>
    </lineage>
</organism>
<dbReference type="GO" id="GO:0070041">
    <property type="term" value="F:rRNA (uridine-C5-)-methyltransferase activity"/>
    <property type="evidence" value="ECO:0007669"/>
    <property type="project" value="TreeGrafter"/>
</dbReference>
<dbReference type="Gene3D" id="2.40.50.1070">
    <property type="match status" value="1"/>
</dbReference>
<dbReference type="STRING" id="488538.SAR116_2247"/>
<comment type="similarity">
    <text evidence="6">Belongs to the class I-like SAM-binding methyltransferase superfamily. RNA M5U methyltransferase family.</text>
</comment>
<evidence type="ECO:0000313" key="8">
    <source>
        <dbReference type="EMBL" id="ADE40490.1"/>
    </source>
</evidence>
<dbReference type="Proteomes" id="UP000007460">
    <property type="component" value="Chromosome"/>
</dbReference>
<dbReference type="CDD" id="cd02440">
    <property type="entry name" value="AdoMet_MTases"/>
    <property type="match status" value="1"/>
</dbReference>
<feature type="binding site" evidence="6">
    <location>
        <position position="310"/>
    </location>
    <ligand>
        <name>S-adenosyl-L-methionine</name>
        <dbReference type="ChEBI" id="CHEBI:59789"/>
    </ligand>
</feature>
<evidence type="ECO:0000259" key="7">
    <source>
        <dbReference type="PROSITE" id="PS50926"/>
    </source>
</evidence>
<dbReference type="eggNOG" id="COG2265">
    <property type="taxonomic scope" value="Bacteria"/>
</dbReference>
<dbReference type="InterPro" id="IPR029063">
    <property type="entry name" value="SAM-dependent_MTases_sf"/>
</dbReference>
<dbReference type="Gene3D" id="2.40.50.140">
    <property type="entry name" value="Nucleic acid-binding proteins"/>
    <property type="match status" value="1"/>
</dbReference>
<dbReference type="Pfam" id="PF05958">
    <property type="entry name" value="tRNA_U5-meth_tr"/>
    <property type="match status" value="1"/>
</dbReference>
<keyword evidence="9" id="KW-1185">Reference proteome</keyword>
<sequence>MRRTKRNDGQLPRNAPPLEVEITHIGGRGDGIGSASYTHKYETKTYTIFVPTSLPGEIVLAQPISINAQGIKTRILELVRQSDQRQTPGCNSFPACGGCNFQHWSRPAIASWKHDLVAHFLSRHDLEPDQMRPMQSSPPASRRRATFQVKRMKDSAIVGFHERNSHHIVAPDGCVILEPALIDLQSALHDFASTHLDAGNVLTAHANLLDNGLCVLLSGQDKWPSSLLAALTDWASKPIFAGAPLARLSVNDGHVPMLLFAPTPAEIRFGDIGIDPPAGAFLQATQHGEASLQAAVAEITAGASRVIDLFAGCGTLSVPLVSQLTHLLAVEQDAASLAALKAGANKAKCGARVKTMQRDLMNAPIQPVDLDHFDAAIIDPPRNGAAAQCAELALSNIPVIAMVSCNPATFARDAEALTYGGYRLDWMQIIDQFLFSNHLEIVARFTKI</sequence>
<dbReference type="Gene3D" id="3.40.50.150">
    <property type="entry name" value="Vaccinia Virus protein VP39"/>
    <property type="match status" value="1"/>
</dbReference>
<protein>
    <submittedName>
        <fullName evidence="8">23S rRNA (Uracil-5-)-methyltransferase rumA</fullName>
        <ecNumber evidence="8">2.1.1.-</ecNumber>
    </submittedName>
</protein>
<dbReference type="GO" id="GO:0051539">
    <property type="term" value="F:4 iron, 4 sulfur cluster binding"/>
    <property type="evidence" value="ECO:0007669"/>
    <property type="project" value="UniProtKB-KW"/>
</dbReference>
<keyword evidence="1" id="KW-0004">4Fe-4S</keyword>
<evidence type="ECO:0000256" key="5">
    <source>
        <dbReference type="ARBA" id="ARBA00023014"/>
    </source>
</evidence>
<dbReference type="PANTHER" id="PTHR11061:SF49">
    <property type="entry name" value="23S RRNA (URACIL(1939)-C(5))-METHYLTRANSFERASE RLMD"/>
    <property type="match status" value="1"/>
</dbReference>
<dbReference type="GO" id="GO:0070475">
    <property type="term" value="P:rRNA base methylation"/>
    <property type="evidence" value="ECO:0007669"/>
    <property type="project" value="TreeGrafter"/>
</dbReference>
<feature type="active site" description="Nucleophile" evidence="6">
    <location>
        <position position="405"/>
    </location>
</feature>
<keyword evidence="5" id="KW-0411">Iron-sulfur</keyword>
<dbReference type="EMBL" id="CP001751">
    <property type="protein sequence ID" value="ADE40490.1"/>
    <property type="molecule type" value="Genomic_DNA"/>
</dbReference>
<dbReference type="PROSITE" id="PS51687">
    <property type="entry name" value="SAM_MT_RNA_M5U"/>
    <property type="match status" value="1"/>
</dbReference>
<feature type="domain" description="TRAM" evidence="7">
    <location>
        <begin position="5"/>
        <end position="77"/>
    </location>
</feature>
<keyword evidence="2 6" id="KW-0489">Methyltransferase</keyword>